<organism evidence="1 2">
    <name type="scientific">Pleodorina starrii</name>
    <dbReference type="NCBI Taxonomy" id="330485"/>
    <lineage>
        <taxon>Eukaryota</taxon>
        <taxon>Viridiplantae</taxon>
        <taxon>Chlorophyta</taxon>
        <taxon>core chlorophytes</taxon>
        <taxon>Chlorophyceae</taxon>
        <taxon>CS clade</taxon>
        <taxon>Chlamydomonadales</taxon>
        <taxon>Volvocaceae</taxon>
        <taxon>Pleodorina</taxon>
    </lineage>
</organism>
<dbReference type="OrthoDB" id="201809at2759"/>
<dbReference type="AlphaFoldDB" id="A0A9W6BRS1"/>
<evidence type="ECO:0000313" key="2">
    <source>
        <dbReference type="Proteomes" id="UP001165080"/>
    </source>
</evidence>
<proteinExistence type="predicted"/>
<gene>
    <name evidence="1" type="primary">PLEST003193</name>
    <name evidence="1" type="ORF">PLESTB_001175300</name>
</gene>
<comment type="caution">
    <text evidence="1">The sequence shown here is derived from an EMBL/GenBank/DDBJ whole genome shotgun (WGS) entry which is preliminary data.</text>
</comment>
<dbReference type="EMBL" id="BRXU01000017">
    <property type="protein sequence ID" value="GLC57032.1"/>
    <property type="molecule type" value="Genomic_DNA"/>
</dbReference>
<reference evidence="1 2" key="1">
    <citation type="journal article" date="2023" name="Commun. Biol.">
        <title>Reorganization of the ancestral sex-determining regions during the evolution of trioecy in Pleodorina starrii.</title>
        <authorList>
            <person name="Takahashi K."/>
            <person name="Suzuki S."/>
            <person name="Kawai-Toyooka H."/>
            <person name="Yamamoto K."/>
            <person name="Hamaji T."/>
            <person name="Ootsuki R."/>
            <person name="Yamaguchi H."/>
            <person name="Kawachi M."/>
            <person name="Higashiyama T."/>
            <person name="Nozaki H."/>
        </authorList>
    </citation>
    <scope>NUCLEOTIDE SEQUENCE [LARGE SCALE GENOMIC DNA]</scope>
    <source>
        <strain evidence="1 2">NIES-4479</strain>
    </source>
</reference>
<accession>A0A9W6BRS1</accession>
<name>A0A9W6BRS1_9CHLO</name>
<protein>
    <submittedName>
        <fullName evidence="1">Uncharacterized protein</fullName>
    </submittedName>
</protein>
<sequence length="255" mass="27809">MSAAMLRLDSTVLPRGAAISCSRRATVVSCSAVVPKSALGRACRAVTRQARGVLRPGRGVVRVMAYATDISEEAYVCLGLAQCFRKAGGGLEPVLVVEPLSASSLECLANGARTSYKMVTGVSFGDALHRNRDALPEEFRTAPFCENYEFRCEAAVRTWQRPHAQDNLMDIVPLGKIRGNFNFSLEDKRILNMDNVVNDNDNIKQDMSIDVYGRKKADDLKAKQATEVAAAKAAEEARVAKKQKEEDDLDALLLA</sequence>
<keyword evidence="2" id="KW-1185">Reference proteome</keyword>
<dbReference type="Proteomes" id="UP001165080">
    <property type="component" value="Unassembled WGS sequence"/>
</dbReference>
<evidence type="ECO:0000313" key="1">
    <source>
        <dbReference type="EMBL" id="GLC57032.1"/>
    </source>
</evidence>